<feature type="transmembrane region" description="Helical" evidence="6">
    <location>
        <begin position="167"/>
        <end position="187"/>
    </location>
</feature>
<dbReference type="AlphaFoldDB" id="A0A9X3LHV4"/>
<evidence type="ECO:0000313" key="8">
    <source>
        <dbReference type="EMBL" id="MCZ8538017.1"/>
    </source>
</evidence>
<comment type="similarity">
    <text evidence="6">Belongs to the binding-protein-dependent transport system permease family.</text>
</comment>
<keyword evidence="4 6" id="KW-1133">Transmembrane helix</keyword>
<feature type="transmembrane region" description="Helical" evidence="6">
    <location>
        <begin position="12"/>
        <end position="33"/>
    </location>
</feature>
<feature type="transmembrane region" description="Helical" evidence="6">
    <location>
        <begin position="126"/>
        <end position="147"/>
    </location>
</feature>
<proteinExistence type="inferred from homology"/>
<evidence type="ECO:0000256" key="4">
    <source>
        <dbReference type="ARBA" id="ARBA00022989"/>
    </source>
</evidence>
<dbReference type="EMBL" id="JAMKBJ010000011">
    <property type="protein sequence ID" value="MCZ8538017.1"/>
    <property type="molecule type" value="Genomic_DNA"/>
</dbReference>
<comment type="caution">
    <text evidence="8">The sequence shown here is derived from an EMBL/GenBank/DDBJ whole genome shotgun (WGS) entry which is preliminary data.</text>
</comment>
<keyword evidence="9" id="KW-1185">Reference proteome</keyword>
<accession>A0A9X3LHV4</accession>
<dbReference type="Gene3D" id="1.10.3720.10">
    <property type="entry name" value="MetI-like"/>
    <property type="match status" value="1"/>
</dbReference>
<keyword evidence="2 6" id="KW-0813">Transport</keyword>
<evidence type="ECO:0000256" key="5">
    <source>
        <dbReference type="ARBA" id="ARBA00023136"/>
    </source>
</evidence>
<dbReference type="InterPro" id="IPR035906">
    <property type="entry name" value="MetI-like_sf"/>
</dbReference>
<gene>
    <name evidence="8" type="ORF">M9R32_12545</name>
</gene>
<reference evidence="8" key="1">
    <citation type="submission" date="2022-05" db="EMBL/GenBank/DDBJ databases">
        <authorList>
            <person name="Colautti A."/>
            <person name="Iacumin L."/>
        </authorList>
    </citation>
    <scope>NUCLEOTIDE SEQUENCE</scope>
    <source>
        <strain evidence="8">SK 55</strain>
    </source>
</reference>
<dbReference type="GO" id="GO:0055085">
    <property type="term" value="P:transmembrane transport"/>
    <property type="evidence" value="ECO:0007669"/>
    <property type="project" value="InterPro"/>
</dbReference>
<protein>
    <submittedName>
        <fullName evidence="8">ABC transporter permease subunit</fullName>
    </submittedName>
</protein>
<feature type="transmembrane region" description="Helical" evidence="6">
    <location>
        <begin position="73"/>
        <end position="106"/>
    </location>
</feature>
<dbReference type="PANTHER" id="PTHR43839:SF3">
    <property type="entry name" value="OLIGOPEPTIDE ABC TRANSPORTER, PERMEASE PROTEIN"/>
    <property type="match status" value="1"/>
</dbReference>
<dbReference type="Proteomes" id="UP001152173">
    <property type="component" value="Unassembled WGS sequence"/>
</dbReference>
<dbReference type="SUPFAM" id="SSF161098">
    <property type="entry name" value="MetI-like"/>
    <property type="match status" value="1"/>
</dbReference>
<evidence type="ECO:0000256" key="3">
    <source>
        <dbReference type="ARBA" id="ARBA00022692"/>
    </source>
</evidence>
<name>A0A9X3LHV4_9BACL</name>
<feature type="transmembrane region" description="Helical" evidence="6">
    <location>
        <begin position="286"/>
        <end position="305"/>
    </location>
</feature>
<evidence type="ECO:0000313" key="9">
    <source>
        <dbReference type="Proteomes" id="UP001152173"/>
    </source>
</evidence>
<evidence type="ECO:0000256" key="6">
    <source>
        <dbReference type="RuleBase" id="RU363032"/>
    </source>
</evidence>
<evidence type="ECO:0000259" key="7">
    <source>
        <dbReference type="PROSITE" id="PS50928"/>
    </source>
</evidence>
<comment type="subcellular location">
    <subcellularLocation>
        <location evidence="6">Cell membrane</location>
        <topology evidence="6">Multi-pass membrane protein</topology>
    </subcellularLocation>
    <subcellularLocation>
        <location evidence="1">Membrane</location>
        <topology evidence="1">Multi-pass membrane protein</topology>
    </subcellularLocation>
</comment>
<dbReference type="InterPro" id="IPR000515">
    <property type="entry name" value="MetI-like"/>
</dbReference>
<dbReference type="GO" id="GO:0005886">
    <property type="term" value="C:plasma membrane"/>
    <property type="evidence" value="ECO:0007669"/>
    <property type="project" value="UniProtKB-SubCell"/>
</dbReference>
<dbReference type="PROSITE" id="PS50928">
    <property type="entry name" value="ABC_TM1"/>
    <property type="match status" value="1"/>
</dbReference>
<sequence>MYILKRLLFNKLFLSGFLIISGLFVVSLLYFFFFNDRIPTTSLLYDSQGKPLPAPYSYKNFPPFGTDNFGRDLFIVILVGAKYTIAAALLITFLRVFPSVWIGLFIHFFLQKIEKPLKSMADALNYFPMTLLAFLLLNGILISEVGMYMVDGALVSGPEPLPYWSRILFYILIFALLFVPTNSILIANEVKTIYKKEFIESSRTLGATNWRIVNKHIKPFLVPQLAIIFLRDFIHTLILMSHLAVLGLFIGGYTRRGDLFGYTKQLSNSNEWAGLLGMWWEYLWTSYPWISFMPILFICLLILSAKGMMEGLTKVLVAVDSTREPVQKQNEIEYSKGDHPFERVQLRAARPAQEMDCKRG</sequence>
<dbReference type="CDD" id="cd06261">
    <property type="entry name" value="TM_PBP2"/>
    <property type="match status" value="1"/>
</dbReference>
<dbReference type="RefSeq" id="WP_269927087.1">
    <property type="nucleotide sequence ID" value="NZ_JAMKBJ010000011.1"/>
</dbReference>
<dbReference type="PANTHER" id="PTHR43839">
    <property type="entry name" value="OPPC IN A BINDING PROTEIN-DEPENDENT TRANSPORT SYSTEM"/>
    <property type="match status" value="1"/>
</dbReference>
<keyword evidence="3 6" id="KW-0812">Transmembrane</keyword>
<dbReference type="Pfam" id="PF00528">
    <property type="entry name" value="BPD_transp_1"/>
    <property type="match status" value="1"/>
</dbReference>
<organism evidence="8 9">
    <name type="scientific">Paenisporosarcina quisquiliarum</name>
    <dbReference type="NCBI Taxonomy" id="365346"/>
    <lineage>
        <taxon>Bacteria</taxon>
        <taxon>Bacillati</taxon>
        <taxon>Bacillota</taxon>
        <taxon>Bacilli</taxon>
        <taxon>Bacillales</taxon>
        <taxon>Caryophanaceae</taxon>
        <taxon>Paenisporosarcina</taxon>
    </lineage>
</organism>
<feature type="domain" description="ABC transmembrane type-1" evidence="7">
    <location>
        <begin position="85"/>
        <end position="305"/>
    </location>
</feature>
<evidence type="ECO:0000256" key="2">
    <source>
        <dbReference type="ARBA" id="ARBA00022448"/>
    </source>
</evidence>
<keyword evidence="5 6" id="KW-0472">Membrane</keyword>
<feature type="transmembrane region" description="Helical" evidence="6">
    <location>
        <begin position="233"/>
        <end position="253"/>
    </location>
</feature>
<evidence type="ECO:0000256" key="1">
    <source>
        <dbReference type="ARBA" id="ARBA00004141"/>
    </source>
</evidence>